<dbReference type="GO" id="GO:0008684">
    <property type="term" value="F:2-oxopent-4-enoate hydratase activity"/>
    <property type="evidence" value="ECO:0007669"/>
    <property type="project" value="TreeGrafter"/>
</dbReference>
<dbReference type="InterPro" id="IPR050772">
    <property type="entry name" value="Hydratase-Decarb/MhpD_sf"/>
</dbReference>
<keyword evidence="2" id="KW-0378">Hydrolase</keyword>
<reference evidence="2 3" key="1">
    <citation type="submission" date="2018-09" db="EMBL/GenBank/DDBJ databases">
        <title>Draft genome of Simplicispira sp. NY-02.</title>
        <authorList>
            <person name="Im W.T."/>
        </authorList>
    </citation>
    <scope>NUCLEOTIDE SEQUENCE [LARGE SCALE GENOMIC DNA]</scope>
    <source>
        <strain evidence="2 3">NY-02</strain>
    </source>
</reference>
<feature type="signal peptide" evidence="1">
    <location>
        <begin position="1"/>
        <end position="25"/>
    </location>
</feature>
<dbReference type="InterPro" id="IPR036663">
    <property type="entry name" value="Fumarylacetoacetase_C_sf"/>
</dbReference>
<organism evidence="2 3">
    <name type="scientific">Simplicispira hankyongi</name>
    <dbReference type="NCBI Taxonomy" id="2315688"/>
    <lineage>
        <taxon>Bacteria</taxon>
        <taxon>Pseudomonadati</taxon>
        <taxon>Pseudomonadota</taxon>
        <taxon>Betaproteobacteria</taxon>
        <taxon>Burkholderiales</taxon>
        <taxon>Comamonadaceae</taxon>
        <taxon>Simplicispira</taxon>
    </lineage>
</organism>
<comment type="caution">
    <text evidence="2">The sequence shown here is derived from an EMBL/GenBank/DDBJ whole genome shotgun (WGS) entry which is preliminary data.</text>
</comment>
<gene>
    <name evidence="2" type="ORF">D3F03_01450</name>
</gene>
<keyword evidence="3" id="KW-1185">Reference proteome</keyword>
<dbReference type="SUPFAM" id="SSF56529">
    <property type="entry name" value="FAH"/>
    <property type="match status" value="1"/>
</dbReference>
<keyword evidence="1" id="KW-0732">Signal</keyword>
<dbReference type="AlphaFoldDB" id="A0A398CJN8"/>
<sequence>MPRKQTLIALASLALGVAAATSAHAACLSDVQVAEMAEHYAARTPAANPEGLSDADGACTRAKFNSLLAQKMGKVIGYKAGLTNTAVQKRFHTDQPVWGKLYEGMVLPSSAEVPAAFGARPLYEADMLVRVKSASINHARTPMEVLEAIDQVIPFIELPDLMVQAPPKLNGAAVSAINVGARLGVAGTPIPVPVTRAERYAMLDALRDMQVTLTDGSGYLLGGGKGSDLLEHPLNAVVWLAEALQKENITLKPSDLLSLGSFSPLLPPKAGLHVQANYQGLPGAQPVRVIFK</sequence>
<dbReference type="RefSeq" id="WP_119107594.1">
    <property type="nucleotide sequence ID" value="NZ_QXJC01000001.1"/>
</dbReference>
<protein>
    <submittedName>
        <fullName evidence="2">Fumarylacetoacetate hydrolase</fullName>
    </submittedName>
</protein>
<dbReference type="Gene3D" id="3.90.850.10">
    <property type="entry name" value="Fumarylacetoacetase-like, C-terminal domain"/>
    <property type="match status" value="1"/>
</dbReference>
<evidence type="ECO:0000256" key="1">
    <source>
        <dbReference type="SAM" id="SignalP"/>
    </source>
</evidence>
<proteinExistence type="predicted"/>
<evidence type="ECO:0000313" key="3">
    <source>
        <dbReference type="Proteomes" id="UP000266302"/>
    </source>
</evidence>
<name>A0A398CJN8_9BURK</name>
<dbReference type="PANTHER" id="PTHR30143">
    <property type="entry name" value="ACID HYDRATASE"/>
    <property type="match status" value="1"/>
</dbReference>
<dbReference type="GO" id="GO:0005737">
    <property type="term" value="C:cytoplasm"/>
    <property type="evidence" value="ECO:0007669"/>
    <property type="project" value="TreeGrafter"/>
</dbReference>
<evidence type="ECO:0000313" key="2">
    <source>
        <dbReference type="EMBL" id="RID99143.1"/>
    </source>
</evidence>
<dbReference type="EMBL" id="QXJC01000001">
    <property type="protein sequence ID" value="RID99143.1"/>
    <property type="molecule type" value="Genomic_DNA"/>
</dbReference>
<dbReference type="OrthoDB" id="9792137at2"/>
<dbReference type="PANTHER" id="PTHR30143:SF0">
    <property type="entry name" value="2-KETO-4-PENTENOATE HYDRATASE"/>
    <property type="match status" value="1"/>
</dbReference>
<feature type="chain" id="PRO_5017296058" evidence="1">
    <location>
        <begin position="26"/>
        <end position="292"/>
    </location>
</feature>
<dbReference type="GO" id="GO:0016787">
    <property type="term" value="F:hydrolase activity"/>
    <property type="evidence" value="ECO:0007669"/>
    <property type="project" value="UniProtKB-KW"/>
</dbReference>
<accession>A0A398CJN8</accession>
<dbReference type="Proteomes" id="UP000266302">
    <property type="component" value="Unassembled WGS sequence"/>
</dbReference>